<keyword evidence="2" id="KW-1133">Transmembrane helix</keyword>
<keyword evidence="2" id="KW-0812">Transmembrane</keyword>
<dbReference type="Proteomes" id="UP000522688">
    <property type="component" value="Unassembled WGS sequence"/>
</dbReference>
<keyword evidence="2" id="KW-0472">Membrane</keyword>
<evidence type="ECO:0000313" key="3">
    <source>
        <dbReference type="EMBL" id="GEK82337.1"/>
    </source>
</evidence>
<dbReference type="OrthoDB" id="166978at2"/>
<dbReference type="RefSeq" id="WP_146852934.1">
    <property type="nucleotide sequence ID" value="NZ_BAAAHR010000002.1"/>
</dbReference>
<evidence type="ECO:0000313" key="6">
    <source>
        <dbReference type="Proteomes" id="UP000522688"/>
    </source>
</evidence>
<feature type="transmembrane region" description="Helical" evidence="2">
    <location>
        <begin position="25"/>
        <end position="48"/>
    </location>
</feature>
<organism evidence="4 6">
    <name type="scientific">Frigoribacterium faeni</name>
    <dbReference type="NCBI Taxonomy" id="145483"/>
    <lineage>
        <taxon>Bacteria</taxon>
        <taxon>Bacillati</taxon>
        <taxon>Actinomycetota</taxon>
        <taxon>Actinomycetes</taxon>
        <taxon>Micrococcales</taxon>
        <taxon>Microbacteriaceae</taxon>
        <taxon>Frigoribacterium</taxon>
    </lineage>
</organism>
<reference evidence="3 5" key="1">
    <citation type="submission" date="2019-07" db="EMBL/GenBank/DDBJ databases">
        <title>Whole genome shotgun sequence of Frigoribacterium faeni NBRC 103066.</title>
        <authorList>
            <person name="Hosoyama A."/>
            <person name="Uohara A."/>
            <person name="Ohji S."/>
            <person name="Ichikawa N."/>
        </authorList>
    </citation>
    <scope>NUCLEOTIDE SEQUENCE [LARGE SCALE GENOMIC DNA]</scope>
    <source>
        <strain evidence="3 5">NBRC 103066</strain>
    </source>
</reference>
<accession>A0A7W3JH19</accession>
<keyword evidence="1" id="KW-0175">Coiled coil</keyword>
<evidence type="ECO:0000256" key="2">
    <source>
        <dbReference type="SAM" id="Phobius"/>
    </source>
</evidence>
<proteinExistence type="predicted"/>
<evidence type="ECO:0000313" key="4">
    <source>
        <dbReference type="EMBL" id="MBA8812650.1"/>
    </source>
</evidence>
<evidence type="ECO:0000256" key="1">
    <source>
        <dbReference type="SAM" id="Coils"/>
    </source>
</evidence>
<gene>
    <name evidence="4" type="ORF">FB463_000874</name>
    <name evidence="3" type="ORF">FFA01_06460</name>
</gene>
<dbReference type="EMBL" id="JACGWW010000001">
    <property type="protein sequence ID" value="MBA8812650.1"/>
    <property type="molecule type" value="Genomic_DNA"/>
</dbReference>
<name>A0A7W3JH19_9MICO</name>
<dbReference type="Proteomes" id="UP000321154">
    <property type="component" value="Unassembled WGS sequence"/>
</dbReference>
<dbReference type="AlphaFoldDB" id="A0A7W3JH19"/>
<sequence length="195" mass="20553">MKDQGEEKPGRSRPRWLQHGNRKSSVFLVGGSLVVGVLAGAGGAFAVVPAATETSEYVALQERMGRTADSTSAKITDQSKQIRELEEAAEAVKAQEIAAKEKEAELDARDAALDAAEQVVADSKFSDGIHLVGTNVAAGVYSLADSSDCYYVWKTSTGADADIIDNNIVNGPATVTLVDGDIFETRGCGEWSKAS</sequence>
<reference evidence="4 6" key="2">
    <citation type="submission" date="2020-07" db="EMBL/GenBank/DDBJ databases">
        <title>Sequencing the genomes of 1000 actinobacteria strains.</title>
        <authorList>
            <person name="Klenk H.-P."/>
        </authorList>
    </citation>
    <scope>NUCLEOTIDE SEQUENCE [LARGE SCALE GENOMIC DNA]</scope>
    <source>
        <strain evidence="4 6">DSM 10309</strain>
    </source>
</reference>
<feature type="coiled-coil region" evidence="1">
    <location>
        <begin position="68"/>
        <end position="119"/>
    </location>
</feature>
<comment type="caution">
    <text evidence="4">The sequence shown here is derived from an EMBL/GenBank/DDBJ whole genome shotgun (WGS) entry which is preliminary data.</text>
</comment>
<evidence type="ECO:0000313" key="5">
    <source>
        <dbReference type="Proteomes" id="UP000321154"/>
    </source>
</evidence>
<dbReference type="EMBL" id="BJUV01000004">
    <property type="protein sequence ID" value="GEK82337.1"/>
    <property type="molecule type" value="Genomic_DNA"/>
</dbReference>
<protein>
    <submittedName>
        <fullName evidence="4">Uncharacterized protein</fullName>
    </submittedName>
</protein>
<keyword evidence="5" id="KW-1185">Reference proteome</keyword>